<comment type="caution">
    <text evidence="2">The sequence shown here is derived from an EMBL/GenBank/DDBJ whole genome shotgun (WGS) entry which is preliminary data.</text>
</comment>
<name>A0A0F8ZK89_9ZZZZ</name>
<feature type="region of interest" description="Disordered" evidence="1">
    <location>
        <begin position="1"/>
        <end position="31"/>
    </location>
</feature>
<protein>
    <submittedName>
        <fullName evidence="2">Uncharacterized protein</fullName>
    </submittedName>
</protein>
<feature type="compositionally biased region" description="Basic and acidic residues" evidence="1">
    <location>
        <begin position="200"/>
        <end position="219"/>
    </location>
</feature>
<feature type="region of interest" description="Disordered" evidence="1">
    <location>
        <begin position="171"/>
        <end position="219"/>
    </location>
</feature>
<feature type="compositionally biased region" description="Basic residues" evidence="1">
    <location>
        <begin position="13"/>
        <end position="28"/>
    </location>
</feature>
<proteinExistence type="predicted"/>
<feature type="compositionally biased region" description="Basic and acidic residues" evidence="1">
    <location>
        <begin position="171"/>
        <end position="180"/>
    </location>
</feature>
<gene>
    <name evidence="2" type="ORF">LCGC14_2684800</name>
</gene>
<evidence type="ECO:0000256" key="1">
    <source>
        <dbReference type="SAM" id="MobiDB-lite"/>
    </source>
</evidence>
<organism evidence="2">
    <name type="scientific">marine sediment metagenome</name>
    <dbReference type="NCBI Taxonomy" id="412755"/>
    <lineage>
        <taxon>unclassified sequences</taxon>
        <taxon>metagenomes</taxon>
        <taxon>ecological metagenomes</taxon>
    </lineage>
</organism>
<dbReference type="AlphaFoldDB" id="A0A0F8ZK89"/>
<accession>A0A0F8ZK89</accession>
<dbReference type="EMBL" id="LAZR01047428">
    <property type="protein sequence ID" value="KKK94243.1"/>
    <property type="molecule type" value="Genomic_DNA"/>
</dbReference>
<sequence length="219" mass="25061">MNPEDTPELLAPSRRKKPYKYKRQKQRPRIVNPQEKHLKVAKAYLEDKKTFAASMREGGYPEGQANKGPRYQFKVSALMREAFDRVFKQLCKKLERLDLSNERMALVARFTLLRTMLYGEEDRKGSTYAASLAGKIDGVNLFERDIQVGVLALQVPAEWADRYSLEEGKSDMERDLEHITNTRIDNAETAITPPSTSPEELPKEKSDEAGRQPQGSEEK</sequence>
<reference evidence="2" key="1">
    <citation type="journal article" date="2015" name="Nature">
        <title>Complex archaea that bridge the gap between prokaryotes and eukaryotes.</title>
        <authorList>
            <person name="Spang A."/>
            <person name="Saw J.H."/>
            <person name="Jorgensen S.L."/>
            <person name="Zaremba-Niedzwiedzka K."/>
            <person name="Martijn J."/>
            <person name="Lind A.E."/>
            <person name="van Eijk R."/>
            <person name="Schleper C."/>
            <person name="Guy L."/>
            <person name="Ettema T.J."/>
        </authorList>
    </citation>
    <scope>NUCLEOTIDE SEQUENCE</scope>
</reference>
<evidence type="ECO:0000313" key="2">
    <source>
        <dbReference type="EMBL" id="KKK94243.1"/>
    </source>
</evidence>